<feature type="region of interest" description="Disordered" evidence="8">
    <location>
        <begin position="1"/>
        <end position="28"/>
    </location>
</feature>
<feature type="region of interest" description="Disordered" evidence="8">
    <location>
        <begin position="183"/>
        <end position="223"/>
    </location>
</feature>
<dbReference type="PANTHER" id="PTHR21237:SF23">
    <property type="entry name" value="GRPE PROTEIN HOMOLOG, MITOCHONDRIAL"/>
    <property type="match status" value="1"/>
</dbReference>
<keyword evidence="4" id="KW-0963">Cytoplasm</keyword>
<dbReference type="GO" id="GO:0000774">
    <property type="term" value="F:adenyl-nucleotide exchange factor activity"/>
    <property type="evidence" value="ECO:0007669"/>
    <property type="project" value="InterPro"/>
</dbReference>
<evidence type="ECO:0000256" key="7">
    <source>
        <dbReference type="SAM" id="Coils"/>
    </source>
</evidence>
<evidence type="ECO:0000256" key="2">
    <source>
        <dbReference type="ARBA" id="ARBA00009054"/>
    </source>
</evidence>
<feature type="compositionally biased region" description="Polar residues" evidence="8">
    <location>
        <begin position="1"/>
        <end position="11"/>
    </location>
</feature>
<dbReference type="Pfam" id="PF01025">
    <property type="entry name" value="GrpE"/>
    <property type="match status" value="1"/>
</dbReference>
<evidence type="ECO:0000313" key="9">
    <source>
        <dbReference type="EMBL" id="VAW20499.1"/>
    </source>
</evidence>
<proteinExistence type="inferred from homology"/>
<dbReference type="GO" id="GO:0005737">
    <property type="term" value="C:cytoplasm"/>
    <property type="evidence" value="ECO:0007669"/>
    <property type="project" value="UniProtKB-SubCell"/>
</dbReference>
<dbReference type="GO" id="GO:0051087">
    <property type="term" value="F:protein-folding chaperone binding"/>
    <property type="evidence" value="ECO:0007669"/>
    <property type="project" value="InterPro"/>
</dbReference>
<dbReference type="FunFam" id="2.30.22.10:FF:000001">
    <property type="entry name" value="Protein GrpE"/>
    <property type="match status" value="1"/>
</dbReference>
<dbReference type="Gene3D" id="2.30.22.10">
    <property type="entry name" value="Head domain of nucleotide exchange factor GrpE"/>
    <property type="match status" value="1"/>
</dbReference>
<dbReference type="InterPro" id="IPR009012">
    <property type="entry name" value="GrpE_head"/>
</dbReference>
<comment type="similarity">
    <text evidence="2">Belongs to the GrpE family.</text>
</comment>
<reference evidence="9" key="1">
    <citation type="submission" date="2018-06" db="EMBL/GenBank/DDBJ databases">
        <authorList>
            <person name="Zhirakovskaya E."/>
        </authorList>
    </citation>
    <scope>NUCLEOTIDE SEQUENCE</scope>
</reference>
<sequence length="223" mass="24313">MSGQDTQSEFANINDGDEQAENEGADSAAQDVIVALQAENSDLKDRILRAVAEMENLRKRTQREVSDARSYAVADFARDMLGATDNLARALAMVPEHLLHNEDPAIKSLIEGIEMTEREMQRLMQKHGVRPIVAQGQKFDPHKHQAMFEVPDETVPAGTVVQVVQTGYEIGERVLRPAMVGISKGGPKIAPKSNDTTGLDESAPDIADNAPDGEQSEGIDRQV</sequence>
<dbReference type="AlphaFoldDB" id="A0A3B0U7L3"/>
<dbReference type="PRINTS" id="PR00773">
    <property type="entry name" value="GRPEPROTEIN"/>
</dbReference>
<protein>
    <submittedName>
        <fullName evidence="9">Heat shock protein GrpE</fullName>
    </submittedName>
</protein>
<evidence type="ECO:0000256" key="1">
    <source>
        <dbReference type="ARBA" id="ARBA00004496"/>
    </source>
</evidence>
<dbReference type="Gene3D" id="3.90.20.20">
    <property type="match status" value="1"/>
</dbReference>
<comment type="subunit">
    <text evidence="3">Homodimer.</text>
</comment>
<evidence type="ECO:0000256" key="4">
    <source>
        <dbReference type="ARBA" id="ARBA00022490"/>
    </source>
</evidence>
<dbReference type="SUPFAM" id="SSF58014">
    <property type="entry name" value="Coiled-coil domain of nucleotide exchange factor GrpE"/>
    <property type="match status" value="1"/>
</dbReference>
<evidence type="ECO:0000256" key="3">
    <source>
        <dbReference type="ARBA" id="ARBA00011738"/>
    </source>
</evidence>
<feature type="compositionally biased region" description="Acidic residues" evidence="8">
    <location>
        <begin position="15"/>
        <end position="24"/>
    </location>
</feature>
<dbReference type="PROSITE" id="PS01071">
    <property type="entry name" value="GRPE"/>
    <property type="match status" value="1"/>
</dbReference>
<organism evidence="9">
    <name type="scientific">hydrothermal vent metagenome</name>
    <dbReference type="NCBI Taxonomy" id="652676"/>
    <lineage>
        <taxon>unclassified sequences</taxon>
        <taxon>metagenomes</taxon>
        <taxon>ecological metagenomes</taxon>
    </lineage>
</organism>
<dbReference type="CDD" id="cd00446">
    <property type="entry name" value="GrpE"/>
    <property type="match status" value="1"/>
</dbReference>
<dbReference type="PANTHER" id="PTHR21237">
    <property type="entry name" value="GRPE PROTEIN"/>
    <property type="match status" value="1"/>
</dbReference>
<evidence type="ECO:0000256" key="6">
    <source>
        <dbReference type="ARBA" id="ARBA00023186"/>
    </source>
</evidence>
<dbReference type="InterPro" id="IPR013805">
    <property type="entry name" value="GrpE_CC"/>
</dbReference>
<name>A0A3B0U7L3_9ZZZZ</name>
<dbReference type="InterPro" id="IPR000740">
    <property type="entry name" value="GrpE"/>
</dbReference>
<gene>
    <name evidence="9" type="ORF">MNBD_ALPHA12-686</name>
</gene>
<feature type="coiled-coil region" evidence="7">
    <location>
        <begin position="33"/>
        <end position="64"/>
    </location>
</feature>
<dbReference type="GO" id="GO:0042803">
    <property type="term" value="F:protein homodimerization activity"/>
    <property type="evidence" value="ECO:0007669"/>
    <property type="project" value="InterPro"/>
</dbReference>
<dbReference type="GO" id="GO:0006457">
    <property type="term" value="P:protein folding"/>
    <property type="evidence" value="ECO:0007669"/>
    <property type="project" value="InterPro"/>
</dbReference>
<keyword evidence="5 9" id="KW-0346">Stress response</keyword>
<dbReference type="HAMAP" id="MF_01151">
    <property type="entry name" value="GrpE"/>
    <property type="match status" value="1"/>
</dbReference>
<dbReference type="SUPFAM" id="SSF51064">
    <property type="entry name" value="Head domain of nucleotide exchange factor GrpE"/>
    <property type="match status" value="1"/>
</dbReference>
<dbReference type="GO" id="GO:0051082">
    <property type="term" value="F:unfolded protein binding"/>
    <property type="evidence" value="ECO:0007669"/>
    <property type="project" value="TreeGrafter"/>
</dbReference>
<evidence type="ECO:0000256" key="5">
    <source>
        <dbReference type="ARBA" id="ARBA00023016"/>
    </source>
</evidence>
<keyword evidence="6" id="KW-0143">Chaperone</keyword>
<accession>A0A3B0U7L3</accession>
<keyword evidence="7" id="KW-0175">Coiled coil</keyword>
<dbReference type="NCBIfam" id="NF010738">
    <property type="entry name" value="PRK14140.1"/>
    <property type="match status" value="1"/>
</dbReference>
<evidence type="ECO:0000256" key="8">
    <source>
        <dbReference type="SAM" id="MobiDB-lite"/>
    </source>
</evidence>
<comment type="subcellular location">
    <subcellularLocation>
        <location evidence="1">Cytoplasm</location>
    </subcellularLocation>
</comment>
<dbReference type="EMBL" id="UOEO01000142">
    <property type="protein sequence ID" value="VAW20499.1"/>
    <property type="molecule type" value="Genomic_DNA"/>
</dbReference>
<dbReference type="NCBIfam" id="NF010739">
    <property type="entry name" value="PRK14141.1"/>
    <property type="match status" value="1"/>
</dbReference>